<reference evidence="1" key="1">
    <citation type="submission" date="2021-03" db="EMBL/GenBank/DDBJ databases">
        <title>Whole genome shotgun sequence of Actinoplanes consettensis NBRC 14913.</title>
        <authorList>
            <person name="Komaki H."/>
            <person name="Tamura T."/>
        </authorList>
    </citation>
    <scope>NUCLEOTIDE SEQUENCE</scope>
    <source>
        <strain evidence="1">NBRC 14913</strain>
    </source>
</reference>
<proteinExistence type="predicted"/>
<keyword evidence="2" id="KW-1185">Reference proteome</keyword>
<evidence type="ECO:0000313" key="1">
    <source>
        <dbReference type="EMBL" id="GIM73099.1"/>
    </source>
</evidence>
<dbReference type="Proteomes" id="UP000680865">
    <property type="component" value="Unassembled WGS sequence"/>
</dbReference>
<name>A0A919SK83_9ACTN</name>
<dbReference type="AlphaFoldDB" id="A0A919SK83"/>
<accession>A0A919SK83</accession>
<organism evidence="1 2">
    <name type="scientific">Winogradskya consettensis</name>
    <dbReference type="NCBI Taxonomy" id="113560"/>
    <lineage>
        <taxon>Bacteria</taxon>
        <taxon>Bacillati</taxon>
        <taxon>Actinomycetota</taxon>
        <taxon>Actinomycetes</taxon>
        <taxon>Micromonosporales</taxon>
        <taxon>Micromonosporaceae</taxon>
        <taxon>Winogradskya</taxon>
    </lineage>
</organism>
<protein>
    <submittedName>
        <fullName evidence="1">Uncharacterized protein</fullName>
    </submittedName>
</protein>
<comment type="caution">
    <text evidence="1">The sequence shown here is derived from an EMBL/GenBank/DDBJ whole genome shotgun (WGS) entry which is preliminary data.</text>
</comment>
<sequence length="97" mass="10330">MPNYTFLATAPAARHPAGLVQTRSDLVFHAPGRRAGPTTTAGELGIENCVTSASPLRHASVADEGPGSSATRSTLRFCTADHEIWITTAFDFRTGRM</sequence>
<evidence type="ECO:0000313" key="2">
    <source>
        <dbReference type="Proteomes" id="UP000680865"/>
    </source>
</evidence>
<dbReference type="EMBL" id="BOQP01000016">
    <property type="protein sequence ID" value="GIM73099.1"/>
    <property type="molecule type" value="Genomic_DNA"/>
</dbReference>
<gene>
    <name evidence="1" type="ORF">Aco04nite_33620</name>
</gene>